<dbReference type="Pfam" id="PF04082">
    <property type="entry name" value="Fungal_trans"/>
    <property type="match status" value="1"/>
</dbReference>
<evidence type="ECO:0000256" key="4">
    <source>
        <dbReference type="ARBA" id="ARBA00023125"/>
    </source>
</evidence>
<dbReference type="PROSITE" id="PS50048">
    <property type="entry name" value="ZN2_CY6_FUNGAL_2"/>
    <property type="match status" value="1"/>
</dbReference>
<feature type="compositionally biased region" description="Polar residues" evidence="7">
    <location>
        <begin position="48"/>
        <end position="57"/>
    </location>
</feature>
<keyword evidence="3" id="KW-0805">Transcription regulation</keyword>
<dbReference type="GO" id="GO:0043565">
    <property type="term" value="F:sequence-specific DNA binding"/>
    <property type="evidence" value="ECO:0007669"/>
    <property type="project" value="TreeGrafter"/>
</dbReference>
<dbReference type="GO" id="GO:0006351">
    <property type="term" value="P:DNA-templated transcription"/>
    <property type="evidence" value="ECO:0007669"/>
    <property type="project" value="InterPro"/>
</dbReference>
<evidence type="ECO:0000256" key="5">
    <source>
        <dbReference type="ARBA" id="ARBA00023163"/>
    </source>
</evidence>
<evidence type="ECO:0000256" key="1">
    <source>
        <dbReference type="ARBA" id="ARBA00004123"/>
    </source>
</evidence>
<feature type="compositionally biased region" description="Low complexity" evidence="7">
    <location>
        <begin position="702"/>
        <end position="713"/>
    </location>
</feature>
<organism evidence="10 11">
    <name type="scientific">Hyaloscypha variabilis (strain UAMH 11265 / GT02V1 / F)</name>
    <name type="common">Meliniomyces variabilis</name>
    <dbReference type="NCBI Taxonomy" id="1149755"/>
    <lineage>
        <taxon>Eukaryota</taxon>
        <taxon>Fungi</taxon>
        <taxon>Dikarya</taxon>
        <taxon>Ascomycota</taxon>
        <taxon>Pezizomycotina</taxon>
        <taxon>Leotiomycetes</taxon>
        <taxon>Helotiales</taxon>
        <taxon>Hyaloscyphaceae</taxon>
        <taxon>Hyaloscypha</taxon>
        <taxon>Hyaloscypha variabilis</taxon>
    </lineage>
</organism>
<dbReference type="SMART" id="SM00066">
    <property type="entry name" value="GAL4"/>
    <property type="match status" value="1"/>
</dbReference>
<feature type="signal peptide" evidence="8">
    <location>
        <begin position="1"/>
        <end position="18"/>
    </location>
</feature>
<dbReference type="InterPro" id="IPR007219">
    <property type="entry name" value="XnlR_reg_dom"/>
</dbReference>
<dbReference type="PANTHER" id="PTHR47540:SF2">
    <property type="entry name" value="ZN(II)2CYS6 TRANSCRIPTION FACTOR (EUROFUNG)"/>
    <property type="match status" value="1"/>
</dbReference>
<dbReference type="GO" id="GO:0045944">
    <property type="term" value="P:positive regulation of transcription by RNA polymerase II"/>
    <property type="evidence" value="ECO:0007669"/>
    <property type="project" value="TreeGrafter"/>
</dbReference>
<keyword evidence="6" id="KW-0539">Nucleus</keyword>
<evidence type="ECO:0000256" key="3">
    <source>
        <dbReference type="ARBA" id="ARBA00023015"/>
    </source>
</evidence>
<dbReference type="InterPro" id="IPR001138">
    <property type="entry name" value="Zn2Cys6_DnaBD"/>
</dbReference>
<dbReference type="CDD" id="cd00067">
    <property type="entry name" value="GAL4"/>
    <property type="match status" value="1"/>
</dbReference>
<evidence type="ECO:0000313" key="11">
    <source>
        <dbReference type="Proteomes" id="UP000235786"/>
    </source>
</evidence>
<feature type="chain" id="PRO_5014347341" description="Zn(2)-C6 fungal-type domain-containing protein" evidence="8">
    <location>
        <begin position="19"/>
        <end position="790"/>
    </location>
</feature>
<dbReference type="OrthoDB" id="3364175at2759"/>
<dbReference type="Gene3D" id="4.10.240.10">
    <property type="entry name" value="Zn(2)-C6 fungal-type DNA-binding domain"/>
    <property type="match status" value="1"/>
</dbReference>
<dbReference type="SMART" id="SM00906">
    <property type="entry name" value="Fungal_trans"/>
    <property type="match status" value="1"/>
</dbReference>
<protein>
    <recommendedName>
        <fullName evidence="9">Zn(2)-C6 fungal-type domain-containing protein</fullName>
    </recommendedName>
</protein>
<dbReference type="Proteomes" id="UP000235786">
    <property type="component" value="Unassembled WGS sequence"/>
</dbReference>
<evidence type="ECO:0000256" key="7">
    <source>
        <dbReference type="SAM" id="MobiDB-lite"/>
    </source>
</evidence>
<sequence length="790" mass="89249">MLVQGLVLVLFVVVACHSAIHSAIPSPPVPSDRKYKSSTLAEPFHQAMSEQSTSPGTPSVGPEPGLPALKRRRVAKACQSCRSQKSKCDGKHPICGRCKGYGHTCTWPKDKKGGKQSSDFLGPEDLVPGNPQLPLLQLAVQSYENLIASFQSDLPESTRNSVNSTLSQIRGRLPVGIVNRANPVSIHPATAASSLQREPPEQSWNNPRYLGEASDVRFFHTIKKILRDDVQLGDPTENETQSYDQEILHLETHDGRQNLPTKEMADAYIEIYFFTIHIAYPFLSKPSFMARYERFWRGDKDVDEGPSWLPLLYTIFAIGAYYKSFPRCENVNAQAHLNYFGQAMSLSNSMMTDCTLENIQMLLAQCFFLLAMSQTDRCWNTLGLAIRVAQSIGFHVEDSLDQPLTGVATMERETIRRTWYSLYVLDRLLALQLGRPVAIHEDEYYVDLPSKSEESPYGEPNKPSPDKTSSSIDYFVSVIKFSKILGQVISDLYRPSQVAIEPDQMLLSTTTLDEKLIKWKLGLPRHLRFDLGHTFEKSMIFKRQRNMLAIKFHHLRTLMHRPYLCLAWVQQPNRPLTALLERARHRVDTLERICVHEAQQTAHLLHNVADEKSLVHDFPWWQMISCLLCASSVLLVARACIEPDRVDLMVQSQTLDEDAETCLKVFDALSVNSNAARRARDMMKDLKRTRILPRRRLDSRTDSSSLNASSNDNAPEPSLMESLSNEAFVQTFNYGVSHNGIEWQTWPGELSDPMAWSAQFLHPSQNLGFNSAAVPNAEIPGYTQFEGHIS</sequence>
<dbReference type="AlphaFoldDB" id="A0A2J6RUF1"/>
<gene>
    <name evidence="10" type="ORF">L207DRAFT_456334</name>
</gene>
<dbReference type="SUPFAM" id="SSF57701">
    <property type="entry name" value="Zn2/Cys6 DNA-binding domain"/>
    <property type="match status" value="1"/>
</dbReference>
<reference evidence="10 11" key="1">
    <citation type="submission" date="2016-04" db="EMBL/GenBank/DDBJ databases">
        <title>A degradative enzymes factory behind the ericoid mycorrhizal symbiosis.</title>
        <authorList>
            <consortium name="DOE Joint Genome Institute"/>
            <person name="Martino E."/>
            <person name="Morin E."/>
            <person name="Grelet G."/>
            <person name="Kuo A."/>
            <person name="Kohler A."/>
            <person name="Daghino S."/>
            <person name="Barry K."/>
            <person name="Choi C."/>
            <person name="Cichocki N."/>
            <person name="Clum A."/>
            <person name="Copeland A."/>
            <person name="Hainaut M."/>
            <person name="Haridas S."/>
            <person name="Labutti K."/>
            <person name="Lindquist E."/>
            <person name="Lipzen A."/>
            <person name="Khouja H.-R."/>
            <person name="Murat C."/>
            <person name="Ohm R."/>
            <person name="Olson A."/>
            <person name="Spatafora J."/>
            <person name="Veneault-Fourrey C."/>
            <person name="Henrissat B."/>
            <person name="Grigoriev I."/>
            <person name="Martin F."/>
            <person name="Perotto S."/>
        </authorList>
    </citation>
    <scope>NUCLEOTIDE SEQUENCE [LARGE SCALE GENOMIC DNA]</scope>
    <source>
        <strain evidence="10 11">F</strain>
    </source>
</reference>
<keyword evidence="4" id="KW-0238">DNA-binding</keyword>
<name>A0A2J6RUF1_HYAVF</name>
<evidence type="ECO:0000259" key="9">
    <source>
        <dbReference type="PROSITE" id="PS50048"/>
    </source>
</evidence>
<feature type="domain" description="Zn(2)-C6 fungal-type" evidence="9">
    <location>
        <begin position="77"/>
        <end position="107"/>
    </location>
</feature>
<evidence type="ECO:0000313" key="10">
    <source>
        <dbReference type="EMBL" id="PMD42136.1"/>
    </source>
</evidence>
<accession>A0A2J6RUF1</accession>
<dbReference type="STRING" id="1149755.A0A2J6RUF1"/>
<dbReference type="PROSITE" id="PS00463">
    <property type="entry name" value="ZN2_CY6_FUNGAL_1"/>
    <property type="match status" value="1"/>
</dbReference>
<evidence type="ECO:0000256" key="2">
    <source>
        <dbReference type="ARBA" id="ARBA00022723"/>
    </source>
</evidence>
<evidence type="ECO:0000256" key="6">
    <source>
        <dbReference type="ARBA" id="ARBA00023242"/>
    </source>
</evidence>
<dbReference type="CDD" id="cd12148">
    <property type="entry name" value="fungal_TF_MHR"/>
    <property type="match status" value="1"/>
</dbReference>
<dbReference type="GO" id="GO:0008270">
    <property type="term" value="F:zinc ion binding"/>
    <property type="evidence" value="ECO:0007669"/>
    <property type="project" value="InterPro"/>
</dbReference>
<keyword evidence="11" id="KW-1185">Reference proteome</keyword>
<keyword evidence="8" id="KW-0732">Signal</keyword>
<feature type="region of interest" description="Disordered" evidence="7">
    <location>
        <begin position="697"/>
        <end position="719"/>
    </location>
</feature>
<evidence type="ECO:0000256" key="8">
    <source>
        <dbReference type="SAM" id="SignalP"/>
    </source>
</evidence>
<dbReference type="EMBL" id="KZ613943">
    <property type="protein sequence ID" value="PMD42136.1"/>
    <property type="molecule type" value="Genomic_DNA"/>
</dbReference>
<dbReference type="GO" id="GO:0005634">
    <property type="term" value="C:nucleus"/>
    <property type="evidence" value="ECO:0007669"/>
    <property type="project" value="UniProtKB-SubCell"/>
</dbReference>
<dbReference type="InterPro" id="IPR036864">
    <property type="entry name" value="Zn2-C6_fun-type_DNA-bd_sf"/>
</dbReference>
<keyword evidence="5" id="KW-0804">Transcription</keyword>
<proteinExistence type="predicted"/>
<dbReference type="Pfam" id="PF00172">
    <property type="entry name" value="Zn_clus"/>
    <property type="match status" value="1"/>
</dbReference>
<dbReference type="PANTHER" id="PTHR47540">
    <property type="entry name" value="THIAMINE REPRESSIBLE GENES REGULATORY PROTEIN THI5"/>
    <property type="match status" value="1"/>
</dbReference>
<keyword evidence="2" id="KW-0479">Metal-binding</keyword>
<dbReference type="GO" id="GO:0000981">
    <property type="term" value="F:DNA-binding transcription factor activity, RNA polymerase II-specific"/>
    <property type="evidence" value="ECO:0007669"/>
    <property type="project" value="InterPro"/>
</dbReference>
<dbReference type="InterPro" id="IPR051711">
    <property type="entry name" value="Stress_Response_Reg"/>
</dbReference>
<comment type="subcellular location">
    <subcellularLocation>
        <location evidence="1">Nucleus</location>
    </subcellularLocation>
</comment>
<feature type="region of interest" description="Disordered" evidence="7">
    <location>
        <begin position="44"/>
        <end position="67"/>
    </location>
</feature>